<dbReference type="InterPro" id="IPR012851">
    <property type="entry name" value="Spore_coat_CotF-like"/>
</dbReference>
<dbReference type="STRING" id="679936.Sulac_2067"/>
<reference evidence="3" key="1">
    <citation type="submission" date="2011-12" db="EMBL/GenBank/DDBJ databases">
        <title>The complete genome of chromosome of Sulfobacillus acidophilus DSM 10332.</title>
        <authorList>
            <person name="Lucas S."/>
            <person name="Han J."/>
            <person name="Lapidus A."/>
            <person name="Bruce D."/>
            <person name="Goodwin L."/>
            <person name="Pitluck S."/>
            <person name="Peters L."/>
            <person name="Kyrpides N."/>
            <person name="Mavromatis K."/>
            <person name="Ivanova N."/>
            <person name="Mikhailova N."/>
            <person name="Chertkov O."/>
            <person name="Saunders E."/>
            <person name="Detter J.C."/>
            <person name="Tapia R."/>
            <person name="Han C."/>
            <person name="Land M."/>
            <person name="Hauser L."/>
            <person name="Markowitz V."/>
            <person name="Cheng J.-F."/>
            <person name="Hugenholtz P."/>
            <person name="Woyke T."/>
            <person name="Wu D."/>
            <person name="Pukall R."/>
            <person name="Gehrich-Schroeter G."/>
            <person name="Schneider S."/>
            <person name="Klenk H.-P."/>
            <person name="Eisen J.A."/>
        </authorList>
    </citation>
    <scope>NUCLEOTIDE SEQUENCE [LARGE SCALE GENOMIC DNA]</scope>
    <source>
        <strain evidence="3">ATCC 700253 / DSM 10332 / NAL</strain>
    </source>
</reference>
<gene>
    <name evidence="2" type="ordered locus">Sulac_2067</name>
</gene>
<evidence type="ECO:0000256" key="1">
    <source>
        <dbReference type="SAM" id="MobiDB-lite"/>
    </source>
</evidence>
<dbReference type="KEGG" id="sap:Sulac_2067"/>
<dbReference type="Gene3D" id="1.20.1260.10">
    <property type="match status" value="1"/>
</dbReference>
<name>G8TSE5_SULAD</name>
<feature type="region of interest" description="Disordered" evidence="1">
    <location>
        <begin position="74"/>
        <end position="94"/>
    </location>
</feature>
<dbReference type="EMBL" id="CP003179">
    <property type="protein sequence ID" value="AEW05557.1"/>
    <property type="molecule type" value="Genomic_DNA"/>
</dbReference>
<evidence type="ECO:0008006" key="4">
    <source>
        <dbReference type="Google" id="ProtNLM"/>
    </source>
</evidence>
<protein>
    <recommendedName>
        <fullName evidence="4">Spore coat protein</fullName>
    </recommendedName>
</protein>
<dbReference type="Proteomes" id="UP000005439">
    <property type="component" value="Chromosome"/>
</dbReference>
<evidence type="ECO:0000313" key="2">
    <source>
        <dbReference type="EMBL" id="AEW05557.1"/>
    </source>
</evidence>
<dbReference type="PATRIC" id="fig|679936.5.peg.2132"/>
<sequence>MAQLNPAELLAIHEMASTLATDINKLTAYLSFVDDSHLEAMLRHARQKAETHYHELIDLANGDALNRRFENLDGGLSGRPKGMPSQSPTPVRPRVESGFSARTIASDCLSCNKNMAVRALWFATEASHVGLRRAFSEMSRYYLDAAYEFYKFMEQQGWYVPLESQDNPNDWFRRNHEQMTAFIQTESDWNRSPGMPS</sequence>
<dbReference type="InterPro" id="IPR012347">
    <property type="entry name" value="Ferritin-like"/>
</dbReference>
<dbReference type="Pfam" id="PF07875">
    <property type="entry name" value="Coat_F"/>
    <property type="match status" value="1"/>
</dbReference>
<evidence type="ECO:0000313" key="3">
    <source>
        <dbReference type="Proteomes" id="UP000005439"/>
    </source>
</evidence>
<proteinExistence type="predicted"/>
<accession>G8TSE5</accession>
<organism evidence="2 3">
    <name type="scientific">Sulfobacillus acidophilus (strain ATCC 700253 / DSM 10332 / NAL)</name>
    <dbReference type="NCBI Taxonomy" id="679936"/>
    <lineage>
        <taxon>Bacteria</taxon>
        <taxon>Bacillati</taxon>
        <taxon>Bacillota</taxon>
        <taxon>Clostridia</taxon>
        <taxon>Eubacteriales</taxon>
        <taxon>Clostridiales Family XVII. Incertae Sedis</taxon>
        <taxon>Sulfobacillus</taxon>
    </lineage>
</organism>
<dbReference type="AlphaFoldDB" id="G8TSE5"/>
<keyword evidence="3" id="KW-1185">Reference proteome</keyword>
<reference evidence="2 3" key="2">
    <citation type="journal article" date="2012" name="Stand. Genomic Sci.">
        <title>Complete genome sequence of the moderately thermophilic mineral-sulfide-oxidizing firmicute Sulfobacillus acidophilus type strain (NAL(T)).</title>
        <authorList>
            <person name="Anderson I."/>
            <person name="Chertkov O."/>
            <person name="Chen A."/>
            <person name="Saunders E."/>
            <person name="Lapidus A."/>
            <person name="Nolan M."/>
            <person name="Lucas S."/>
            <person name="Hammon N."/>
            <person name="Deshpande S."/>
            <person name="Cheng J.F."/>
            <person name="Han C."/>
            <person name="Tapia R."/>
            <person name="Goodwin L.A."/>
            <person name="Pitluck S."/>
            <person name="Liolios K."/>
            <person name="Pagani I."/>
            <person name="Ivanova N."/>
            <person name="Mikhailova N."/>
            <person name="Pati A."/>
            <person name="Palaniappan K."/>
            <person name="Land M."/>
            <person name="Pan C."/>
            <person name="Rohde M."/>
            <person name="Pukall R."/>
            <person name="Goker M."/>
            <person name="Detter J.C."/>
            <person name="Woyke T."/>
            <person name="Bristow J."/>
            <person name="Eisen J.A."/>
            <person name="Markowitz V."/>
            <person name="Hugenholtz P."/>
            <person name="Kyrpides N.C."/>
            <person name="Klenk H.P."/>
            <person name="Mavromatis K."/>
        </authorList>
    </citation>
    <scope>NUCLEOTIDE SEQUENCE [LARGE SCALE GENOMIC DNA]</scope>
    <source>
        <strain evidence="3">ATCC 700253 / DSM 10332 / NAL</strain>
    </source>
</reference>
<dbReference type="HOGENOM" id="CLU_1383544_0_0_9"/>